<accession>A0ABU5JAS8</accession>
<evidence type="ECO:0008006" key="3">
    <source>
        <dbReference type="Google" id="ProtNLM"/>
    </source>
</evidence>
<dbReference type="RefSeq" id="WP_322439993.1">
    <property type="nucleotide sequence ID" value="NZ_JAXOTQ010000009.1"/>
</dbReference>
<gene>
    <name evidence="1" type="ORF">U2F25_09520</name>
</gene>
<dbReference type="Proteomes" id="UP001290101">
    <property type="component" value="Unassembled WGS sequence"/>
</dbReference>
<dbReference type="EMBL" id="JAXOTQ010000009">
    <property type="protein sequence ID" value="MDZ5489702.1"/>
    <property type="molecule type" value="Genomic_DNA"/>
</dbReference>
<sequence length="75" mass="8001">MTEHGERPAEPGEVCTCGRPAGGRFGDTGYCGRPDGGQRGPCPFCGGPRHVGERCPRYQVRPERAPDDLTGGTDR</sequence>
<evidence type="ECO:0000313" key="1">
    <source>
        <dbReference type="EMBL" id="MDZ5489702.1"/>
    </source>
</evidence>
<protein>
    <recommendedName>
        <fullName evidence="3">CCHC-type domain-containing protein</fullName>
    </recommendedName>
</protein>
<evidence type="ECO:0000313" key="2">
    <source>
        <dbReference type="Proteomes" id="UP001290101"/>
    </source>
</evidence>
<organism evidence="1 2">
    <name type="scientific">Micromonospora sicca</name>
    <dbReference type="NCBI Taxonomy" id="2202420"/>
    <lineage>
        <taxon>Bacteria</taxon>
        <taxon>Bacillati</taxon>
        <taxon>Actinomycetota</taxon>
        <taxon>Actinomycetes</taxon>
        <taxon>Micromonosporales</taxon>
        <taxon>Micromonosporaceae</taxon>
        <taxon>Micromonospora</taxon>
    </lineage>
</organism>
<name>A0ABU5JAS8_9ACTN</name>
<reference evidence="1 2" key="1">
    <citation type="submission" date="2023-12" db="EMBL/GenBank/DDBJ databases">
        <title>Micromonospora sp. nov., isolated from Atacama Desert.</title>
        <authorList>
            <person name="Carro L."/>
            <person name="Golinska P."/>
            <person name="Klenk H.-P."/>
            <person name="Goodfellow M."/>
        </authorList>
    </citation>
    <scope>NUCLEOTIDE SEQUENCE [LARGE SCALE GENOMIC DNA]</scope>
    <source>
        <strain evidence="1 2">4G53</strain>
    </source>
</reference>
<proteinExistence type="predicted"/>
<comment type="caution">
    <text evidence="1">The sequence shown here is derived from an EMBL/GenBank/DDBJ whole genome shotgun (WGS) entry which is preliminary data.</text>
</comment>
<keyword evidence="2" id="KW-1185">Reference proteome</keyword>